<evidence type="ECO:0000256" key="3">
    <source>
        <dbReference type="ARBA" id="ARBA00016811"/>
    </source>
</evidence>
<reference evidence="5 7" key="2">
    <citation type="journal article" date="2013" name="Nature">
        <title>Insights into bilaterian evolution from three spiralian genomes.</title>
        <authorList>
            <person name="Simakov O."/>
            <person name="Marletaz F."/>
            <person name="Cho S.J."/>
            <person name="Edsinger-Gonzales E."/>
            <person name="Havlak P."/>
            <person name="Hellsten U."/>
            <person name="Kuo D.H."/>
            <person name="Larsson T."/>
            <person name="Lv J."/>
            <person name="Arendt D."/>
            <person name="Savage R."/>
            <person name="Osoegawa K."/>
            <person name="de Jong P."/>
            <person name="Grimwood J."/>
            <person name="Chapman J.A."/>
            <person name="Shapiro H."/>
            <person name="Aerts A."/>
            <person name="Otillar R.P."/>
            <person name="Terry A.Y."/>
            <person name="Boore J.L."/>
            <person name="Grigoriev I.V."/>
            <person name="Lindberg D.R."/>
            <person name="Seaver E.C."/>
            <person name="Weisblat D.A."/>
            <person name="Putnam N.H."/>
            <person name="Rokhsar D.S."/>
        </authorList>
    </citation>
    <scope>NUCLEOTIDE SEQUENCE</scope>
    <source>
        <strain evidence="5 7">I ESC-2004</strain>
    </source>
</reference>
<dbReference type="EMBL" id="KB295343">
    <property type="protein sequence ID" value="ELU13278.1"/>
    <property type="molecule type" value="Genomic_DNA"/>
</dbReference>
<sequence>MASVGGFDKLSNEGWLISEARSRIKSDQYAAKSWILVARTIFPRSFMIQYEAYQMEKDSKNIKGMAKLLEEMLMNFPGEPQLWAEVQLITDALQDDNHKAKNNILKNAFNTLPPNLQCHLLLRISESTADVMQQSRLLLLVLRRYPHQVADQGVKLIDSLLNAENVLPNSPAVNCYRKVLVCDVLPLVLGVSLPQVSHKQLYRWLQKSIEFYISFLTQSESDASPAGWTSHPSSSMQSPNYSLPRRVSISGLSEAESVINDPWQQLFDLSDVTLLMVGFRGWEWQWQQIQMMHDSLTAHPDPSLHIKQVFYCCLITFFHSVHFYCSHAHPHSGGRTPLVLLDVFKEQENAESVVFLSIFHRHKKLKADMSSAPQILPGPLPESVKLASAFGLAVNCWELLSSNEALEKDFEKIFLTWKPQTLNWIVNFEVDILVYRGYFKDAVSKIHAIPRLPHMTMKNELQLVCCHFNSGSYSRACDVALTVVGKLAGGSSSQKPFEPQPTSKGRQLQFMPCTDTEALPYCLHLIIACLKDKVFKFAMPNDLAMGHLLVLIQYQWPRYEETFRDIVTKITHQGSFSYSTFFNYIISILCGLVKRRSF</sequence>
<dbReference type="PRINTS" id="PR02106">
    <property type="entry name" value="INTSUBUNIT10"/>
</dbReference>
<gene>
    <name evidence="5" type="ORF">CAPTEDRAFT_165793</name>
</gene>
<keyword evidence="7" id="KW-1185">Reference proteome</keyword>
<name>R7V361_CAPTE</name>
<dbReference type="AlphaFoldDB" id="R7V361"/>
<evidence type="ECO:0000256" key="2">
    <source>
        <dbReference type="ARBA" id="ARBA00010391"/>
    </source>
</evidence>
<keyword evidence="4" id="KW-0539">Nucleus</keyword>
<evidence type="ECO:0000256" key="1">
    <source>
        <dbReference type="ARBA" id="ARBA00004123"/>
    </source>
</evidence>
<dbReference type="PANTHER" id="PTHR16055">
    <property type="entry name" value="INTEGRATOR COMPLEX SUBUNIT 10"/>
    <property type="match status" value="1"/>
</dbReference>
<dbReference type="GO" id="GO:0032039">
    <property type="term" value="C:integrator complex"/>
    <property type="evidence" value="ECO:0007669"/>
    <property type="project" value="InterPro"/>
</dbReference>
<organism evidence="5">
    <name type="scientific">Capitella teleta</name>
    <name type="common">Polychaete worm</name>
    <dbReference type="NCBI Taxonomy" id="283909"/>
    <lineage>
        <taxon>Eukaryota</taxon>
        <taxon>Metazoa</taxon>
        <taxon>Spiralia</taxon>
        <taxon>Lophotrochozoa</taxon>
        <taxon>Annelida</taxon>
        <taxon>Polychaeta</taxon>
        <taxon>Sedentaria</taxon>
        <taxon>Scolecida</taxon>
        <taxon>Capitellidae</taxon>
        <taxon>Capitella</taxon>
    </lineage>
</organism>
<dbReference type="Proteomes" id="UP000014760">
    <property type="component" value="Unassembled WGS sequence"/>
</dbReference>
<dbReference type="STRING" id="283909.R7V361"/>
<dbReference type="OrthoDB" id="18145at2759"/>
<dbReference type="EnsemblMetazoa" id="CapteT165793">
    <property type="protein sequence ID" value="CapteP165793"/>
    <property type="gene ID" value="CapteG165793"/>
</dbReference>
<comment type="subcellular location">
    <subcellularLocation>
        <location evidence="1">Nucleus</location>
    </subcellularLocation>
</comment>
<dbReference type="InterPro" id="IPR026164">
    <property type="entry name" value="Int_cplx_su10"/>
</dbReference>
<proteinExistence type="inferred from homology"/>
<evidence type="ECO:0000313" key="5">
    <source>
        <dbReference type="EMBL" id="ELU13278.1"/>
    </source>
</evidence>
<reference evidence="6" key="3">
    <citation type="submission" date="2015-06" db="UniProtKB">
        <authorList>
            <consortium name="EnsemblMetazoa"/>
        </authorList>
    </citation>
    <scope>IDENTIFICATION</scope>
</reference>
<accession>R7V361</accession>
<comment type="similarity">
    <text evidence="2">Belongs to the Integrator subunit 10 family.</text>
</comment>
<reference evidence="7" key="1">
    <citation type="submission" date="2012-12" db="EMBL/GenBank/DDBJ databases">
        <authorList>
            <person name="Hellsten U."/>
            <person name="Grimwood J."/>
            <person name="Chapman J.A."/>
            <person name="Shapiro H."/>
            <person name="Aerts A."/>
            <person name="Otillar R.P."/>
            <person name="Terry A.Y."/>
            <person name="Boore J.L."/>
            <person name="Simakov O."/>
            <person name="Marletaz F."/>
            <person name="Cho S.-J."/>
            <person name="Edsinger-Gonzales E."/>
            <person name="Havlak P."/>
            <person name="Kuo D.-H."/>
            <person name="Larsson T."/>
            <person name="Lv J."/>
            <person name="Arendt D."/>
            <person name="Savage R."/>
            <person name="Osoegawa K."/>
            <person name="de Jong P."/>
            <person name="Lindberg D.R."/>
            <person name="Seaver E.C."/>
            <person name="Weisblat D.A."/>
            <person name="Putnam N.H."/>
            <person name="Grigoriev I.V."/>
            <person name="Rokhsar D.S."/>
        </authorList>
    </citation>
    <scope>NUCLEOTIDE SEQUENCE</scope>
    <source>
        <strain evidence="7">I ESC-2004</strain>
    </source>
</reference>
<dbReference type="OMA" id="FYVKMFQ"/>
<evidence type="ECO:0000313" key="6">
    <source>
        <dbReference type="EnsemblMetazoa" id="CapteP165793"/>
    </source>
</evidence>
<protein>
    <recommendedName>
        <fullName evidence="3">Integrator complex subunit 10</fullName>
    </recommendedName>
</protein>
<dbReference type="Pfam" id="PF21045">
    <property type="entry name" value="INT10"/>
    <property type="match status" value="2"/>
</dbReference>
<dbReference type="PANTHER" id="PTHR16055:SF2">
    <property type="entry name" value="INTEGRATOR COMPLEX SUBUNIT 10"/>
    <property type="match status" value="1"/>
</dbReference>
<dbReference type="EMBL" id="AMQN01005175">
    <property type="status" value="NOT_ANNOTATED_CDS"/>
    <property type="molecule type" value="Genomic_DNA"/>
</dbReference>
<dbReference type="FunCoup" id="R7V361">
    <property type="interactions" value="1343"/>
</dbReference>
<evidence type="ECO:0000313" key="7">
    <source>
        <dbReference type="Proteomes" id="UP000014760"/>
    </source>
</evidence>
<evidence type="ECO:0000256" key="4">
    <source>
        <dbReference type="ARBA" id="ARBA00023242"/>
    </source>
</evidence>
<dbReference type="GO" id="GO:0016180">
    <property type="term" value="P:snRNA processing"/>
    <property type="evidence" value="ECO:0007669"/>
    <property type="project" value="InterPro"/>
</dbReference>
<dbReference type="HOGENOM" id="CLU_023740_0_0_1"/>